<protein>
    <submittedName>
        <fullName evidence="1">Uncharacterized protein</fullName>
    </submittedName>
</protein>
<evidence type="ECO:0000313" key="1">
    <source>
        <dbReference type="EMBL" id="KAK1864667.1"/>
    </source>
</evidence>
<sequence>MATATSSTAAASVGSADTTAGWTPMAGNSRTGTRGGGCGSGNGNGGGEVRASIRGMSAAASVTTTTPTTPAAAARASTPGRSAGGKATGSARWECVSSIVPGGGGRGGGVKGLRRADWVGQRGVACRDWCFFVNSGVALPSPEGAAPHEQGPPLSSATAVLRKCRGDGGASAW</sequence>
<name>A0ACC3C3D0_PYRYE</name>
<dbReference type="EMBL" id="CM020619">
    <property type="protein sequence ID" value="KAK1864667.1"/>
    <property type="molecule type" value="Genomic_DNA"/>
</dbReference>
<reference evidence="1" key="1">
    <citation type="submission" date="2019-11" db="EMBL/GenBank/DDBJ databases">
        <title>Nori genome reveals adaptations in red seaweeds to the harsh intertidal environment.</title>
        <authorList>
            <person name="Wang D."/>
            <person name="Mao Y."/>
        </authorList>
    </citation>
    <scope>NUCLEOTIDE SEQUENCE</scope>
    <source>
        <tissue evidence="1">Gametophyte</tissue>
    </source>
</reference>
<gene>
    <name evidence="1" type="ORF">I4F81_007211</name>
</gene>
<dbReference type="Proteomes" id="UP000798662">
    <property type="component" value="Chromosome 2"/>
</dbReference>
<organism evidence="1 2">
    <name type="scientific">Pyropia yezoensis</name>
    <name type="common">Susabi-nori</name>
    <name type="synonym">Porphyra yezoensis</name>
    <dbReference type="NCBI Taxonomy" id="2788"/>
    <lineage>
        <taxon>Eukaryota</taxon>
        <taxon>Rhodophyta</taxon>
        <taxon>Bangiophyceae</taxon>
        <taxon>Bangiales</taxon>
        <taxon>Bangiaceae</taxon>
        <taxon>Pyropia</taxon>
    </lineage>
</organism>
<evidence type="ECO:0000313" key="2">
    <source>
        <dbReference type="Proteomes" id="UP000798662"/>
    </source>
</evidence>
<comment type="caution">
    <text evidence="1">The sequence shown here is derived from an EMBL/GenBank/DDBJ whole genome shotgun (WGS) entry which is preliminary data.</text>
</comment>
<accession>A0ACC3C3D0</accession>
<keyword evidence="2" id="KW-1185">Reference proteome</keyword>
<proteinExistence type="predicted"/>